<proteinExistence type="predicted"/>
<organism evidence="1 2">
    <name type="scientific">Aegilops tauschii subsp. strangulata</name>
    <name type="common">Goatgrass</name>
    <dbReference type="NCBI Taxonomy" id="200361"/>
    <lineage>
        <taxon>Eukaryota</taxon>
        <taxon>Viridiplantae</taxon>
        <taxon>Streptophyta</taxon>
        <taxon>Embryophyta</taxon>
        <taxon>Tracheophyta</taxon>
        <taxon>Spermatophyta</taxon>
        <taxon>Magnoliopsida</taxon>
        <taxon>Liliopsida</taxon>
        <taxon>Poales</taxon>
        <taxon>Poaceae</taxon>
        <taxon>BOP clade</taxon>
        <taxon>Pooideae</taxon>
        <taxon>Triticodae</taxon>
        <taxon>Triticeae</taxon>
        <taxon>Triticinae</taxon>
        <taxon>Aegilops</taxon>
    </lineage>
</organism>
<name>A0A453I333_AEGTS</name>
<dbReference type="EnsemblPlants" id="AET4Gv20422200.6">
    <property type="protein sequence ID" value="AET4Gv20422200.6"/>
    <property type="gene ID" value="AET4Gv20422200"/>
</dbReference>
<accession>A0A453I333</accession>
<evidence type="ECO:0000313" key="2">
    <source>
        <dbReference type="Proteomes" id="UP000015105"/>
    </source>
</evidence>
<dbReference type="Proteomes" id="UP000015105">
    <property type="component" value="Chromosome 4D"/>
</dbReference>
<dbReference type="AlphaFoldDB" id="A0A453I333"/>
<reference evidence="1" key="5">
    <citation type="journal article" date="2021" name="G3 (Bethesda)">
        <title>Aegilops tauschii genome assembly Aet v5.0 features greater sequence contiguity and improved annotation.</title>
        <authorList>
            <person name="Wang L."/>
            <person name="Zhu T."/>
            <person name="Rodriguez J.C."/>
            <person name="Deal K.R."/>
            <person name="Dubcovsky J."/>
            <person name="McGuire P.E."/>
            <person name="Lux T."/>
            <person name="Spannagl M."/>
            <person name="Mayer K.F.X."/>
            <person name="Baldrich P."/>
            <person name="Meyers B.C."/>
            <person name="Huo N."/>
            <person name="Gu Y.Q."/>
            <person name="Zhou H."/>
            <person name="Devos K.M."/>
            <person name="Bennetzen J.L."/>
            <person name="Unver T."/>
            <person name="Budak H."/>
            <person name="Gulick P.J."/>
            <person name="Galiba G."/>
            <person name="Kalapos B."/>
            <person name="Nelson D.R."/>
            <person name="Li P."/>
            <person name="You F.M."/>
            <person name="Luo M.C."/>
            <person name="Dvorak J."/>
        </authorList>
    </citation>
    <scope>NUCLEOTIDE SEQUENCE [LARGE SCALE GENOMIC DNA]</scope>
    <source>
        <strain evidence="1">cv. AL8/78</strain>
    </source>
</reference>
<evidence type="ECO:0000313" key="1">
    <source>
        <dbReference type="EnsemblPlants" id="AET4Gv20422200.6"/>
    </source>
</evidence>
<reference evidence="1" key="3">
    <citation type="journal article" date="2017" name="Nature">
        <title>Genome sequence of the progenitor of the wheat D genome Aegilops tauschii.</title>
        <authorList>
            <person name="Luo M.C."/>
            <person name="Gu Y.Q."/>
            <person name="Puiu D."/>
            <person name="Wang H."/>
            <person name="Twardziok S.O."/>
            <person name="Deal K.R."/>
            <person name="Huo N."/>
            <person name="Zhu T."/>
            <person name="Wang L."/>
            <person name="Wang Y."/>
            <person name="McGuire P.E."/>
            <person name="Liu S."/>
            <person name="Long H."/>
            <person name="Ramasamy R.K."/>
            <person name="Rodriguez J.C."/>
            <person name="Van S.L."/>
            <person name="Yuan L."/>
            <person name="Wang Z."/>
            <person name="Xia Z."/>
            <person name="Xiao L."/>
            <person name="Anderson O.D."/>
            <person name="Ouyang S."/>
            <person name="Liang Y."/>
            <person name="Zimin A.V."/>
            <person name="Pertea G."/>
            <person name="Qi P."/>
            <person name="Bennetzen J.L."/>
            <person name="Dai X."/>
            <person name="Dawson M.W."/>
            <person name="Muller H.G."/>
            <person name="Kugler K."/>
            <person name="Rivarola-Duarte L."/>
            <person name="Spannagl M."/>
            <person name="Mayer K.F.X."/>
            <person name="Lu F.H."/>
            <person name="Bevan M.W."/>
            <person name="Leroy P."/>
            <person name="Li P."/>
            <person name="You F.M."/>
            <person name="Sun Q."/>
            <person name="Liu Z."/>
            <person name="Lyons E."/>
            <person name="Wicker T."/>
            <person name="Salzberg S.L."/>
            <person name="Devos K.M."/>
            <person name="Dvorak J."/>
        </authorList>
    </citation>
    <scope>NUCLEOTIDE SEQUENCE [LARGE SCALE GENOMIC DNA]</scope>
    <source>
        <strain evidence="1">cv. AL8/78</strain>
    </source>
</reference>
<reference evidence="1" key="4">
    <citation type="submission" date="2019-03" db="UniProtKB">
        <authorList>
            <consortium name="EnsemblPlants"/>
        </authorList>
    </citation>
    <scope>IDENTIFICATION</scope>
</reference>
<reference evidence="2" key="2">
    <citation type="journal article" date="2017" name="Nat. Plants">
        <title>The Aegilops tauschii genome reveals multiple impacts of transposons.</title>
        <authorList>
            <person name="Zhao G."/>
            <person name="Zou C."/>
            <person name="Li K."/>
            <person name="Wang K."/>
            <person name="Li T."/>
            <person name="Gao L."/>
            <person name="Zhang X."/>
            <person name="Wang H."/>
            <person name="Yang Z."/>
            <person name="Liu X."/>
            <person name="Jiang W."/>
            <person name="Mao L."/>
            <person name="Kong X."/>
            <person name="Jiao Y."/>
            <person name="Jia J."/>
        </authorList>
    </citation>
    <scope>NUCLEOTIDE SEQUENCE [LARGE SCALE GENOMIC DNA]</scope>
    <source>
        <strain evidence="2">cv. AL8/78</strain>
    </source>
</reference>
<dbReference type="Gramene" id="AET4Gv20422200.6">
    <property type="protein sequence ID" value="AET4Gv20422200.6"/>
    <property type="gene ID" value="AET4Gv20422200"/>
</dbReference>
<protein>
    <submittedName>
        <fullName evidence="1">Uncharacterized protein</fullName>
    </submittedName>
</protein>
<keyword evidence="2" id="KW-1185">Reference proteome</keyword>
<sequence>HPCCRLPEPLCNGVLAHFSLPHPSFTTGRRRGQAGVAVCHPAIHPLRLHQRLLPPTPSSTITSSPPLPSLHPCCRLPEPLQLLSSNLNSSAIPCDPCCCSIPID</sequence>
<reference evidence="2" key="1">
    <citation type="journal article" date="2014" name="Science">
        <title>Ancient hybridizations among the ancestral genomes of bread wheat.</title>
        <authorList>
            <consortium name="International Wheat Genome Sequencing Consortium,"/>
            <person name="Marcussen T."/>
            <person name="Sandve S.R."/>
            <person name="Heier L."/>
            <person name="Spannagl M."/>
            <person name="Pfeifer M."/>
            <person name="Jakobsen K.S."/>
            <person name="Wulff B.B."/>
            <person name="Steuernagel B."/>
            <person name="Mayer K.F."/>
            <person name="Olsen O.A."/>
        </authorList>
    </citation>
    <scope>NUCLEOTIDE SEQUENCE [LARGE SCALE GENOMIC DNA]</scope>
    <source>
        <strain evidence="2">cv. AL8/78</strain>
    </source>
</reference>